<sequence>MLAGGDSVAAHMTDNKLSVKDMFLRGIAILGLIAVLLLGAWGIIQIALHLPGFFGRVGSSITSVFNREPSPVATTTPTTPATQTPTTPAKPATAVQNKSGKTSSTYVASGKRTNLYGLPDLTIHLVSSYSAWGRTTVQFQVSNLGTNVAGQGWSFNATLPIQNSYTVNSGPEPVLYPGDRIVYTLTFDSGDYGYDRDYRNRFVNILVDCFGVIYELNERNNALSIRI</sequence>
<comment type="caution">
    <text evidence="3">The sequence shown here is derived from an EMBL/GenBank/DDBJ whole genome shotgun (WGS) entry which is preliminary data.</text>
</comment>
<dbReference type="Gene3D" id="2.60.40.10">
    <property type="entry name" value="Immunoglobulins"/>
    <property type="match status" value="1"/>
</dbReference>
<keyword evidence="2" id="KW-0812">Transmembrane</keyword>
<proteinExistence type="predicted"/>
<evidence type="ECO:0000256" key="2">
    <source>
        <dbReference type="SAM" id="Phobius"/>
    </source>
</evidence>
<evidence type="ECO:0000313" key="4">
    <source>
        <dbReference type="Proteomes" id="UP000176185"/>
    </source>
</evidence>
<dbReference type="InterPro" id="IPR013783">
    <property type="entry name" value="Ig-like_fold"/>
</dbReference>
<feature type="region of interest" description="Disordered" evidence="1">
    <location>
        <begin position="67"/>
        <end position="105"/>
    </location>
</feature>
<feature type="transmembrane region" description="Helical" evidence="2">
    <location>
        <begin position="22"/>
        <end position="44"/>
    </location>
</feature>
<name>A0A1F4XH13_9BACT</name>
<evidence type="ECO:0000256" key="1">
    <source>
        <dbReference type="SAM" id="MobiDB-lite"/>
    </source>
</evidence>
<evidence type="ECO:0000313" key="3">
    <source>
        <dbReference type="EMBL" id="OGC81001.1"/>
    </source>
</evidence>
<dbReference type="AlphaFoldDB" id="A0A1F4XH13"/>
<dbReference type="EMBL" id="MEWX01000008">
    <property type="protein sequence ID" value="OGC81001.1"/>
    <property type="molecule type" value="Genomic_DNA"/>
</dbReference>
<feature type="compositionally biased region" description="Polar residues" evidence="1">
    <location>
        <begin position="95"/>
        <end position="105"/>
    </location>
</feature>
<dbReference type="Proteomes" id="UP000176185">
    <property type="component" value="Unassembled WGS sequence"/>
</dbReference>
<organism evidence="3 4">
    <name type="scientific">Candidatus Adlerbacteria bacterium RIFCSPLOWO2_01_FULL_51_16</name>
    <dbReference type="NCBI Taxonomy" id="1797243"/>
    <lineage>
        <taxon>Bacteria</taxon>
        <taxon>Candidatus Adleribacteriota</taxon>
    </lineage>
</organism>
<keyword evidence="2" id="KW-0472">Membrane</keyword>
<evidence type="ECO:0008006" key="5">
    <source>
        <dbReference type="Google" id="ProtNLM"/>
    </source>
</evidence>
<keyword evidence="2" id="KW-1133">Transmembrane helix</keyword>
<accession>A0A1F4XH13</accession>
<feature type="compositionally biased region" description="Low complexity" evidence="1">
    <location>
        <begin position="73"/>
        <end position="94"/>
    </location>
</feature>
<protein>
    <recommendedName>
        <fullName evidence="5">CARDB domain-containing protein</fullName>
    </recommendedName>
</protein>
<gene>
    <name evidence="3" type="ORF">A2943_00285</name>
</gene>
<reference evidence="3 4" key="1">
    <citation type="journal article" date="2016" name="Nat. Commun.">
        <title>Thousands of microbial genomes shed light on interconnected biogeochemical processes in an aquifer system.</title>
        <authorList>
            <person name="Anantharaman K."/>
            <person name="Brown C.T."/>
            <person name="Hug L.A."/>
            <person name="Sharon I."/>
            <person name="Castelle C.J."/>
            <person name="Probst A.J."/>
            <person name="Thomas B.C."/>
            <person name="Singh A."/>
            <person name="Wilkins M.J."/>
            <person name="Karaoz U."/>
            <person name="Brodie E.L."/>
            <person name="Williams K.H."/>
            <person name="Hubbard S.S."/>
            <person name="Banfield J.F."/>
        </authorList>
    </citation>
    <scope>NUCLEOTIDE SEQUENCE [LARGE SCALE GENOMIC DNA]</scope>
</reference>